<dbReference type="EMBL" id="BPLR01008355">
    <property type="protein sequence ID" value="GIY24131.1"/>
    <property type="molecule type" value="Genomic_DNA"/>
</dbReference>
<dbReference type="AlphaFoldDB" id="A0AAV4RUR9"/>
<name>A0AAV4RUR9_CAEEX</name>
<accession>A0AAV4RUR9</accession>
<sequence length="73" mass="8007">MSVACNGKHSKSTRTNGWRLRGIRNCDWDVAFTPGAALGLLPRIAAHLHGVLSCNQKAKYSLGEWNKVLLGLF</sequence>
<keyword evidence="2" id="KW-1185">Reference proteome</keyword>
<comment type="caution">
    <text evidence="1">The sequence shown here is derived from an EMBL/GenBank/DDBJ whole genome shotgun (WGS) entry which is preliminary data.</text>
</comment>
<evidence type="ECO:0000313" key="1">
    <source>
        <dbReference type="EMBL" id="GIY24131.1"/>
    </source>
</evidence>
<evidence type="ECO:0000313" key="2">
    <source>
        <dbReference type="Proteomes" id="UP001054945"/>
    </source>
</evidence>
<gene>
    <name evidence="1" type="ORF">CEXT_341321</name>
</gene>
<protein>
    <submittedName>
        <fullName evidence="1">Uncharacterized protein</fullName>
    </submittedName>
</protein>
<reference evidence="1 2" key="1">
    <citation type="submission" date="2021-06" db="EMBL/GenBank/DDBJ databases">
        <title>Caerostris extrusa draft genome.</title>
        <authorList>
            <person name="Kono N."/>
            <person name="Arakawa K."/>
        </authorList>
    </citation>
    <scope>NUCLEOTIDE SEQUENCE [LARGE SCALE GENOMIC DNA]</scope>
</reference>
<organism evidence="1 2">
    <name type="scientific">Caerostris extrusa</name>
    <name type="common">Bark spider</name>
    <name type="synonym">Caerostris bankana</name>
    <dbReference type="NCBI Taxonomy" id="172846"/>
    <lineage>
        <taxon>Eukaryota</taxon>
        <taxon>Metazoa</taxon>
        <taxon>Ecdysozoa</taxon>
        <taxon>Arthropoda</taxon>
        <taxon>Chelicerata</taxon>
        <taxon>Arachnida</taxon>
        <taxon>Araneae</taxon>
        <taxon>Araneomorphae</taxon>
        <taxon>Entelegynae</taxon>
        <taxon>Araneoidea</taxon>
        <taxon>Araneidae</taxon>
        <taxon>Caerostris</taxon>
    </lineage>
</organism>
<proteinExistence type="predicted"/>
<dbReference type="Proteomes" id="UP001054945">
    <property type="component" value="Unassembled WGS sequence"/>
</dbReference>